<feature type="chain" id="PRO_5013134066" description="Orphan protein" evidence="1">
    <location>
        <begin position="21"/>
        <end position="164"/>
    </location>
</feature>
<proteinExistence type="predicted"/>
<gene>
    <name evidence="2" type="ORF">SAMN05421545_0251</name>
</gene>
<dbReference type="OrthoDB" id="5735516at2"/>
<dbReference type="Proteomes" id="UP000185924">
    <property type="component" value="Unassembled WGS sequence"/>
</dbReference>
<dbReference type="STRING" id="1077936.SAMN05421545_0251"/>
<keyword evidence="1" id="KW-0732">Signal</keyword>
<feature type="signal peptide" evidence="1">
    <location>
        <begin position="1"/>
        <end position="20"/>
    </location>
</feature>
<dbReference type="InterPro" id="IPR046525">
    <property type="entry name" value="DUF6702"/>
</dbReference>
<evidence type="ECO:0000313" key="3">
    <source>
        <dbReference type="Proteomes" id="UP000185924"/>
    </source>
</evidence>
<protein>
    <recommendedName>
        <fullName evidence="4">Orphan protein</fullName>
    </recommendedName>
</protein>
<dbReference type="Pfam" id="PF20420">
    <property type="entry name" value="DUF6702"/>
    <property type="match status" value="1"/>
</dbReference>
<sequence>MFRIILVVLMLSFTSLTAHAHDYHASITDARYNPRTQSLEVAVKVFMDDLENALSQKSKSKVTYSQAPQVQQLVQEYIGSALTFELEKGKPLRHTFVGAEQEADVVWVYLEVPVKTQNLTHLYVRNVVLHELFNDQMNIVNLDYKGKVNSSLFQKNDGTRKMSF</sequence>
<reference evidence="3" key="1">
    <citation type="submission" date="2017-01" db="EMBL/GenBank/DDBJ databases">
        <authorList>
            <person name="Varghese N."/>
            <person name="Submissions S."/>
        </authorList>
    </citation>
    <scope>NUCLEOTIDE SEQUENCE [LARGE SCALE GENOMIC DNA]</scope>
    <source>
        <strain evidence="3">DM9</strain>
    </source>
</reference>
<keyword evidence="3" id="KW-1185">Reference proteome</keyword>
<evidence type="ECO:0000256" key="1">
    <source>
        <dbReference type="SAM" id="SignalP"/>
    </source>
</evidence>
<name>A0A1N6TCW5_9BACT</name>
<evidence type="ECO:0000313" key="2">
    <source>
        <dbReference type="EMBL" id="SIQ51205.1"/>
    </source>
</evidence>
<organism evidence="2 3">
    <name type="scientific">Pontibacter lucknowensis</name>
    <dbReference type="NCBI Taxonomy" id="1077936"/>
    <lineage>
        <taxon>Bacteria</taxon>
        <taxon>Pseudomonadati</taxon>
        <taxon>Bacteroidota</taxon>
        <taxon>Cytophagia</taxon>
        <taxon>Cytophagales</taxon>
        <taxon>Hymenobacteraceae</taxon>
        <taxon>Pontibacter</taxon>
    </lineage>
</organism>
<dbReference type="EMBL" id="FTNM01000001">
    <property type="protein sequence ID" value="SIQ51205.1"/>
    <property type="molecule type" value="Genomic_DNA"/>
</dbReference>
<dbReference type="AlphaFoldDB" id="A0A1N6TCW5"/>
<dbReference type="RefSeq" id="WP_076420543.1">
    <property type="nucleotide sequence ID" value="NZ_FTNM01000001.1"/>
</dbReference>
<evidence type="ECO:0008006" key="4">
    <source>
        <dbReference type="Google" id="ProtNLM"/>
    </source>
</evidence>
<accession>A0A1N6TCW5</accession>